<organism evidence="1 2">
    <name type="scientific">Desulfobacter hydrogenophilus</name>
    <dbReference type="NCBI Taxonomy" id="2291"/>
    <lineage>
        <taxon>Bacteria</taxon>
        <taxon>Pseudomonadati</taxon>
        <taxon>Thermodesulfobacteriota</taxon>
        <taxon>Desulfobacteria</taxon>
        <taxon>Desulfobacterales</taxon>
        <taxon>Desulfobacteraceae</taxon>
        <taxon>Desulfobacter</taxon>
    </lineage>
</organism>
<dbReference type="AlphaFoldDB" id="A0A328FBV5"/>
<protein>
    <submittedName>
        <fullName evidence="1">Uncharacterized protein</fullName>
    </submittedName>
</protein>
<dbReference type="EMBL" id="QLNI01000036">
    <property type="protein sequence ID" value="RAM00902.1"/>
    <property type="molecule type" value="Genomic_DNA"/>
</dbReference>
<sequence>MTIFIFPLKRLRQNGRRYDQIQKFGFLVVCFLKVFCPDLQGLIDTFPDSNAGHYNYKFGSAETLIHFKNVFYIAIGFPGSGLHLHVKV</sequence>
<evidence type="ECO:0000313" key="2">
    <source>
        <dbReference type="Proteomes" id="UP000248798"/>
    </source>
</evidence>
<name>A0A328FBV5_9BACT</name>
<comment type="caution">
    <text evidence="1">The sequence shown here is derived from an EMBL/GenBank/DDBJ whole genome shotgun (WGS) entry which is preliminary data.</text>
</comment>
<evidence type="ECO:0000313" key="1">
    <source>
        <dbReference type="EMBL" id="RAM00902.1"/>
    </source>
</evidence>
<dbReference type="Proteomes" id="UP000248798">
    <property type="component" value="Unassembled WGS sequence"/>
</dbReference>
<reference evidence="1 2" key="1">
    <citation type="submission" date="2018-06" db="EMBL/GenBank/DDBJ databases">
        <title>Complete Genome Sequence of Desulfobacter hydrogenophilus (DSM3380).</title>
        <authorList>
            <person name="Marietou A."/>
            <person name="Schreiber L."/>
            <person name="Marshall I."/>
            <person name="Jorgensen B."/>
        </authorList>
    </citation>
    <scope>NUCLEOTIDE SEQUENCE [LARGE SCALE GENOMIC DNA]</scope>
    <source>
        <strain evidence="1 2">DSM 3380</strain>
    </source>
</reference>
<accession>A0A328FBV5</accession>
<gene>
    <name evidence="1" type="ORF">DO021_16710</name>
</gene>
<proteinExistence type="predicted"/>